<evidence type="ECO:0000313" key="10">
    <source>
        <dbReference type="EMBL" id="KAG5671499.1"/>
    </source>
</evidence>
<protein>
    <recommendedName>
        <fullName evidence="8">Mediator of RNA polymerase II transcription subunit 9</fullName>
    </recommendedName>
    <alternativeName>
        <fullName evidence="8">Mediator complex subunit 9</fullName>
    </alternativeName>
</protein>
<dbReference type="EMBL" id="JADBJN010000003">
    <property type="protein sequence ID" value="KAG5671499.1"/>
    <property type="molecule type" value="Genomic_DNA"/>
</dbReference>
<keyword evidence="4 8" id="KW-0010">Activator</keyword>
<keyword evidence="9" id="KW-0175">Coiled coil</keyword>
<proteinExistence type="inferred from homology"/>
<evidence type="ECO:0000256" key="6">
    <source>
        <dbReference type="ARBA" id="ARBA00023242"/>
    </source>
</evidence>
<feature type="coiled-coil region" evidence="9">
    <location>
        <begin position="38"/>
        <end position="96"/>
    </location>
</feature>
<keyword evidence="3 8" id="KW-0805">Transcription regulation</keyword>
<dbReference type="GO" id="GO:0006357">
    <property type="term" value="P:regulation of transcription by RNA polymerase II"/>
    <property type="evidence" value="ECO:0007669"/>
    <property type="project" value="InterPro"/>
</dbReference>
<comment type="function">
    <text evidence="7 8">Component of the Mediator complex, a coactivator involved in the regulated transcription of nearly all RNA polymerase II-dependent genes. Mediator functions as a bridge to convey information from gene-specific regulatory proteins to the basal RNA polymerase II transcription machinery. Mediator is recruited to promoters by direct interactions with regulatory proteins and serves as a scaffold for the assembly of a functional preinitiation complex with RNA polymerase II and the general transcription factors.</text>
</comment>
<keyword evidence="6 8" id="KW-0539">Nucleus</keyword>
<dbReference type="GO" id="GO:0003712">
    <property type="term" value="F:transcription coregulator activity"/>
    <property type="evidence" value="ECO:0007669"/>
    <property type="project" value="InterPro"/>
</dbReference>
<evidence type="ECO:0000256" key="3">
    <source>
        <dbReference type="ARBA" id="ARBA00023015"/>
    </source>
</evidence>
<comment type="similarity">
    <text evidence="2 8">Belongs to the Mediator complex subunit 9 family.</text>
</comment>
<evidence type="ECO:0000256" key="8">
    <source>
        <dbReference type="RuleBase" id="RU364145"/>
    </source>
</evidence>
<gene>
    <name evidence="8" type="primary">MED9</name>
    <name evidence="10" type="ORF">PVAND_001693</name>
</gene>
<name>A0A9J6BQ06_POLVA</name>
<dbReference type="OrthoDB" id="5950777at2759"/>
<dbReference type="Proteomes" id="UP001107558">
    <property type="component" value="Chromosome 3"/>
</dbReference>
<dbReference type="GO" id="GO:0016592">
    <property type="term" value="C:mediator complex"/>
    <property type="evidence" value="ECO:0007669"/>
    <property type="project" value="InterPro"/>
</dbReference>
<evidence type="ECO:0000313" key="11">
    <source>
        <dbReference type="Proteomes" id="UP001107558"/>
    </source>
</evidence>
<sequence length="98" mass="11463">MNTTEENIPQIDVISVLSEIIRKFERYNSAVETKNIESQEVAQKVLELQKRLDEARLQVKAIPGIDQSKSQQLEHLENLKKQLILKQELINKYKKISF</sequence>
<dbReference type="InterPro" id="IPR039242">
    <property type="entry name" value="MED9_metazoa"/>
</dbReference>
<dbReference type="PANTHER" id="PTHR20844">
    <property type="entry name" value="MEDIATOR OF RNA POLYMERASE II TRANSCRIPTION, SUBUNIT 9"/>
    <property type="match status" value="1"/>
</dbReference>
<evidence type="ECO:0000256" key="9">
    <source>
        <dbReference type="SAM" id="Coils"/>
    </source>
</evidence>
<dbReference type="InterPro" id="IPR011425">
    <property type="entry name" value="Med9"/>
</dbReference>
<organism evidence="10 11">
    <name type="scientific">Polypedilum vanderplanki</name>
    <name type="common">Sleeping chironomid midge</name>
    <dbReference type="NCBI Taxonomy" id="319348"/>
    <lineage>
        <taxon>Eukaryota</taxon>
        <taxon>Metazoa</taxon>
        <taxon>Ecdysozoa</taxon>
        <taxon>Arthropoda</taxon>
        <taxon>Hexapoda</taxon>
        <taxon>Insecta</taxon>
        <taxon>Pterygota</taxon>
        <taxon>Neoptera</taxon>
        <taxon>Endopterygota</taxon>
        <taxon>Diptera</taxon>
        <taxon>Nematocera</taxon>
        <taxon>Chironomoidea</taxon>
        <taxon>Chironomidae</taxon>
        <taxon>Chironominae</taxon>
        <taxon>Polypedilum</taxon>
        <taxon>Polypedilum</taxon>
    </lineage>
</organism>
<evidence type="ECO:0000256" key="7">
    <source>
        <dbReference type="ARBA" id="ARBA00025687"/>
    </source>
</evidence>
<comment type="caution">
    <text evidence="10">The sequence shown here is derived from an EMBL/GenBank/DDBJ whole genome shotgun (WGS) entry which is preliminary data.</text>
</comment>
<keyword evidence="11" id="KW-1185">Reference proteome</keyword>
<dbReference type="PANTHER" id="PTHR20844:SF0">
    <property type="entry name" value="MEDIATOR OF RNA POLYMERASE II TRANSCRIPTION SUBUNIT 9"/>
    <property type="match status" value="1"/>
</dbReference>
<reference evidence="10" key="1">
    <citation type="submission" date="2021-03" db="EMBL/GenBank/DDBJ databases">
        <title>Chromosome level genome of the anhydrobiotic midge Polypedilum vanderplanki.</title>
        <authorList>
            <person name="Yoshida Y."/>
            <person name="Kikawada T."/>
            <person name="Gusev O."/>
        </authorList>
    </citation>
    <scope>NUCLEOTIDE SEQUENCE</scope>
    <source>
        <strain evidence="10">NIAS01</strain>
        <tissue evidence="10">Whole body or cell culture</tissue>
    </source>
</reference>
<evidence type="ECO:0000256" key="4">
    <source>
        <dbReference type="ARBA" id="ARBA00023159"/>
    </source>
</evidence>
<dbReference type="AlphaFoldDB" id="A0A9J6BQ06"/>
<evidence type="ECO:0000256" key="2">
    <source>
        <dbReference type="ARBA" id="ARBA00008089"/>
    </source>
</evidence>
<dbReference type="Pfam" id="PF07544">
    <property type="entry name" value="Med9"/>
    <property type="match status" value="1"/>
</dbReference>
<accession>A0A9J6BQ06</accession>
<comment type="subcellular location">
    <subcellularLocation>
        <location evidence="1 8">Nucleus</location>
    </subcellularLocation>
</comment>
<evidence type="ECO:0000256" key="5">
    <source>
        <dbReference type="ARBA" id="ARBA00023163"/>
    </source>
</evidence>
<comment type="subunit">
    <text evidence="8">Component of the Mediator complex.</text>
</comment>
<keyword evidence="5 8" id="KW-0804">Transcription</keyword>
<evidence type="ECO:0000256" key="1">
    <source>
        <dbReference type="ARBA" id="ARBA00004123"/>
    </source>
</evidence>